<evidence type="ECO:0000313" key="1">
    <source>
        <dbReference type="EMBL" id="KAI6080392.1"/>
    </source>
</evidence>
<dbReference type="Proteomes" id="UP001497680">
    <property type="component" value="Unassembled WGS sequence"/>
</dbReference>
<sequence>MDLFNRNLDVSMGAPLNHSQSSSNLTSPSIPTTDPGPKIEKGEFHEGDEKPTTATEHKSPYDEAYSYIQECRSWRKSGSTAFHLHCSLEDYEAPFAIKISVGDWIKLGSELELGESDEAYPRISYNTSTSKLIVQCMAPPFPQFISSMIGEEFVASKLSLPMNLRNKTRLSWGVDQNNFKGRWWGSLKRPDLAIDVYNKNGVQKTRWVLETGFSGPYENLVNDAQLWLEGGSEVAMVMLVKFTETPKYRCPINIDDVKDDGNKPKELGIPSDRSQIAYQDVCLEEPFGPAQYRGLTWVGQITEAFMEIWIRDGNNKAIQYGDCQDLLCAAQLHVPFEGIFPSGYFEGITLDLEMFRSTLRDEIKIQASWRCREMVKRYKRQWEIF</sequence>
<organism evidence="1 2">
    <name type="scientific">Hypoxylon rubiginosum</name>
    <dbReference type="NCBI Taxonomy" id="110542"/>
    <lineage>
        <taxon>Eukaryota</taxon>
        <taxon>Fungi</taxon>
        <taxon>Dikarya</taxon>
        <taxon>Ascomycota</taxon>
        <taxon>Pezizomycotina</taxon>
        <taxon>Sordariomycetes</taxon>
        <taxon>Xylariomycetidae</taxon>
        <taxon>Xylariales</taxon>
        <taxon>Hypoxylaceae</taxon>
        <taxon>Hypoxylon</taxon>
    </lineage>
</organism>
<keyword evidence="2" id="KW-1185">Reference proteome</keyword>
<proteinExistence type="predicted"/>
<reference evidence="1 2" key="1">
    <citation type="journal article" date="2022" name="New Phytol.">
        <title>Ecological generalism drives hyperdiversity of secondary metabolite gene clusters in xylarialean endophytes.</title>
        <authorList>
            <person name="Franco M.E.E."/>
            <person name="Wisecaver J.H."/>
            <person name="Arnold A.E."/>
            <person name="Ju Y.M."/>
            <person name="Slot J.C."/>
            <person name="Ahrendt S."/>
            <person name="Moore L.P."/>
            <person name="Eastman K.E."/>
            <person name="Scott K."/>
            <person name="Konkel Z."/>
            <person name="Mondo S.J."/>
            <person name="Kuo A."/>
            <person name="Hayes R.D."/>
            <person name="Haridas S."/>
            <person name="Andreopoulos B."/>
            <person name="Riley R."/>
            <person name="LaButti K."/>
            <person name="Pangilinan J."/>
            <person name="Lipzen A."/>
            <person name="Amirebrahimi M."/>
            <person name="Yan J."/>
            <person name="Adam C."/>
            <person name="Keymanesh K."/>
            <person name="Ng V."/>
            <person name="Louie K."/>
            <person name="Northen T."/>
            <person name="Drula E."/>
            <person name="Henrissat B."/>
            <person name="Hsieh H.M."/>
            <person name="Youens-Clark K."/>
            <person name="Lutzoni F."/>
            <person name="Miadlikowska J."/>
            <person name="Eastwood D.C."/>
            <person name="Hamelin R.C."/>
            <person name="Grigoriev I.V."/>
            <person name="U'Ren J.M."/>
        </authorList>
    </citation>
    <scope>NUCLEOTIDE SEQUENCE [LARGE SCALE GENOMIC DNA]</scope>
    <source>
        <strain evidence="1 2">ER1909</strain>
    </source>
</reference>
<comment type="caution">
    <text evidence="1">The sequence shown here is derived from an EMBL/GenBank/DDBJ whole genome shotgun (WGS) entry which is preliminary data.</text>
</comment>
<accession>A0ACC0CJ47</accession>
<name>A0ACC0CJ47_9PEZI</name>
<evidence type="ECO:0000313" key="2">
    <source>
        <dbReference type="Proteomes" id="UP001497680"/>
    </source>
</evidence>
<gene>
    <name evidence="1" type="ORF">F4821DRAFT_251601</name>
</gene>
<feature type="non-terminal residue" evidence="1">
    <location>
        <position position="385"/>
    </location>
</feature>
<protein>
    <submittedName>
        <fullName evidence="1">Uncharacterized protein</fullName>
    </submittedName>
</protein>
<dbReference type="EMBL" id="MU394447">
    <property type="protein sequence ID" value="KAI6080392.1"/>
    <property type="molecule type" value="Genomic_DNA"/>
</dbReference>